<evidence type="ECO:0000256" key="6">
    <source>
        <dbReference type="ARBA" id="ARBA00023136"/>
    </source>
</evidence>
<dbReference type="InterPro" id="IPR001173">
    <property type="entry name" value="Glyco_trans_2-like"/>
</dbReference>
<evidence type="ECO:0000313" key="9">
    <source>
        <dbReference type="EMBL" id="PWJ82970.1"/>
    </source>
</evidence>
<feature type="transmembrane region" description="Helical" evidence="7">
    <location>
        <begin position="259"/>
        <end position="280"/>
    </location>
</feature>
<dbReference type="InterPro" id="IPR029044">
    <property type="entry name" value="Nucleotide-diphossugar_trans"/>
</dbReference>
<evidence type="ECO:0000256" key="2">
    <source>
        <dbReference type="ARBA" id="ARBA00022676"/>
    </source>
</evidence>
<dbReference type="SUPFAM" id="SSF53448">
    <property type="entry name" value="Nucleotide-diphospho-sugar transferases"/>
    <property type="match status" value="1"/>
</dbReference>
<protein>
    <submittedName>
        <fullName evidence="9">Glycosyltransferase involved in cell wall biosynthesis</fullName>
    </submittedName>
</protein>
<evidence type="ECO:0000256" key="3">
    <source>
        <dbReference type="ARBA" id="ARBA00022679"/>
    </source>
</evidence>
<organism evidence="9 10">
    <name type="scientific">Enterobacter agglomerans</name>
    <name type="common">Erwinia herbicola</name>
    <name type="synonym">Pantoea agglomerans</name>
    <dbReference type="NCBI Taxonomy" id="549"/>
    <lineage>
        <taxon>Bacteria</taxon>
        <taxon>Pseudomonadati</taxon>
        <taxon>Pseudomonadota</taxon>
        <taxon>Gammaproteobacteria</taxon>
        <taxon>Enterobacterales</taxon>
        <taxon>Erwiniaceae</taxon>
        <taxon>Pantoea</taxon>
        <taxon>Pantoea agglomerans group</taxon>
    </lineage>
</organism>
<sequence length="340" mass="37922">MKYFGVETAVKDRTDHISIEKFKRPTPSLTIIVPCYDEEEVFEKCLLEINSILQKLIDGDLIDNDSHVLFVDDGSKDNTWKLISNSAKSSSKVRGLKLSRNKGHQVALLAGLNECESDISISIDADLQDDTSVIETMVLNYLNGSDIVYGVRDDRTSDTFFKRKTATLFYGLMKWMGVEQIPHHADFRLLSRRAKKALTSYKEQSLYLRGLVPLVGFSSSEVYYSRSAREAGESKYPLKKMLGLALDGITSLTITPLRIITALGFFISGISVISAIYALIQKFNGNTVEGWASVTIAIFFLGGVQMLSLGVIGEYIGKIYMESKNRPKYFVDEKAGGKND</sequence>
<gene>
    <name evidence="9" type="ORF">C7430_101537</name>
</gene>
<name>A0ABD6XXK4_ENTAG</name>
<keyword evidence="6 7" id="KW-0472">Membrane</keyword>
<evidence type="ECO:0000256" key="1">
    <source>
        <dbReference type="ARBA" id="ARBA00004141"/>
    </source>
</evidence>
<dbReference type="Pfam" id="PF00535">
    <property type="entry name" value="Glycos_transf_2"/>
    <property type="match status" value="1"/>
</dbReference>
<keyword evidence="5 7" id="KW-1133">Transmembrane helix</keyword>
<reference evidence="9 10" key="1">
    <citation type="submission" date="2018-05" db="EMBL/GenBank/DDBJ databases">
        <title>Genomic Encyclopedia of Type Strains, Phase IV (KMG-V): Genome sequencing to study the core and pangenomes of soil and plant-associated prokaryotes.</title>
        <authorList>
            <person name="Whitman W."/>
        </authorList>
    </citation>
    <scope>NUCLEOTIDE SEQUENCE [LARGE SCALE GENOMIC DNA]</scope>
    <source>
        <strain evidence="9 10">PNG 92-11</strain>
    </source>
</reference>
<feature type="domain" description="Glycosyltransferase 2-like" evidence="8">
    <location>
        <begin position="30"/>
        <end position="169"/>
    </location>
</feature>
<dbReference type="GO" id="GO:0016020">
    <property type="term" value="C:membrane"/>
    <property type="evidence" value="ECO:0007669"/>
    <property type="project" value="UniProtKB-SubCell"/>
</dbReference>
<dbReference type="EMBL" id="QGHE01000001">
    <property type="protein sequence ID" value="PWJ82970.1"/>
    <property type="molecule type" value="Genomic_DNA"/>
</dbReference>
<dbReference type="Proteomes" id="UP000245996">
    <property type="component" value="Unassembled WGS sequence"/>
</dbReference>
<evidence type="ECO:0000313" key="10">
    <source>
        <dbReference type="Proteomes" id="UP000245996"/>
    </source>
</evidence>
<keyword evidence="2" id="KW-0328">Glycosyltransferase</keyword>
<dbReference type="Gene3D" id="3.90.550.10">
    <property type="entry name" value="Spore Coat Polysaccharide Biosynthesis Protein SpsA, Chain A"/>
    <property type="match status" value="1"/>
</dbReference>
<feature type="transmembrane region" description="Helical" evidence="7">
    <location>
        <begin position="292"/>
        <end position="316"/>
    </location>
</feature>
<evidence type="ECO:0000256" key="7">
    <source>
        <dbReference type="SAM" id="Phobius"/>
    </source>
</evidence>
<dbReference type="CDD" id="cd04187">
    <property type="entry name" value="DPM1_like_bac"/>
    <property type="match status" value="1"/>
</dbReference>
<dbReference type="AlphaFoldDB" id="A0ABD6XXK4"/>
<dbReference type="RefSeq" id="WP_109650611.1">
    <property type="nucleotide sequence ID" value="NZ_CP134744.1"/>
</dbReference>
<proteinExistence type="predicted"/>
<dbReference type="GO" id="GO:0016757">
    <property type="term" value="F:glycosyltransferase activity"/>
    <property type="evidence" value="ECO:0007669"/>
    <property type="project" value="UniProtKB-KW"/>
</dbReference>
<evidence type="ECO:0000256" key="4">
    <source>
        <dbReference type="ARBA" id="ARBA00022692"/>
    </source>
</evidence>
<dbReference type="InterPro" id="IPR050256">
    <property type="entry name" value="Glycosyltransferase_2"/>
</dbReference>
<accession>A0ABD6XXK4</accession>
<comment type="subcellular location">
    <subcellularLocation>
        <location evidence="1">Membrane</location>
        <topology evidence="1">Multi-pass membrane protein</topology>
    </subcellularLocation>
</comment>
<dbReference type="PANTHER" id="PTHR48090">
    <property type="entry name" value="UNDECAPRENYL-PHOSPHATE 4-DEOXY-4-FORMAMIDO-L-ARABINOSE TRANSFERASE-RELATED"/>
    <property type="match status" value="1"/>
</dbReference>
<evidence type="ECO:0000256" key="5">
    <source>
        <dbReference type="ARBA" id="ARBA00022989"/>
    </source>
</evidence>
<evidence type="ECO:0000259" key="8">
    <source>
        <dbReference type="Pfam" id="PF00535"/>
    </source>
</evidence>
<dbReference type="PANTHER" id="PTHR48090:SF1">
    <property type="entry name" value="PROPHAGE BACTOPRENOL GLUCOSYL TRANSFERASE HOMOLOG"/>
    <property type="match status" value="1"/>
</dbReference>
<keyword evidence="3" id="KW-0808">Transferase</keyword>
<keyword evidence="4 7" id="KW-0812">Transmembrane</keyword>
<comment type="caution">
    <text evidence="9">The sequence shown here is derived from an EMBL/GenBank/DDBJ whole genome shotgun (WGS) entry which is preliminary data.</text>
</comment>